<feature type="domain" description="C2H2-type" evidence="13">
    <location>
        <begin position="403"/>
        <end position="430"/>
    </location>
</feature>
<dbReference type="FunFam" id="3.30.160.60:FF:000446">
    <property type="entry name" value="Zinc finger protein"/>
    <property type="match status" value="1"/>
</dbReference>
<dbReference type="SMART" id="SM00355">
    <property type="entry name" value="ZnF_C2H2"/>
    <property type="match status" value="12"/>
</dbReference>
<dbReference type="EnsemblMetazoa" id="SCAU001024-RA">
    <property type="protein sequence ID" value="SCAU001024-PA"/>
    <property type="gene ID" value="SCAU001024"/>
</dbReference>
<dbReference type="PANTHER" id="PTHR24399:SF23">
    <property type="entry name" value="C2H2-TYPE DOMAIN-CONTAINING PROTEIN"/>
    <property type="match status" value="1"/>
</dbReference>
<feature type="domain" description="C2H2-type" evidence="13">
    <location>
        <begin position="375"/>
        <end position="402"/>
    </location>
</feature>
<feature type="coiled-coil region" evidence="11">
    <location>
        <begin position="722"/>
        <end position="760"/>
    </location>
</feature>
<keyword evidence="5 10" id="KW-0862">Zinc</keyword>
<feature type="domain" description="C2H2-type" evidence="13">
    <location>
        <begin position="310"/>
        <end position="340"/>
    </location>
</feature>
<organism evidence="15 16">
    <name type="scientific">Stomoxys calcitrans</name>
    <name type="common">Stable fly</name>
    <name type="synonym">Conops calcitrans</name>
    <dbReference type="NCBI Taxonomy" id="35570"/>
    <lineage>
        <taxon>Eukaryota</taxon>
        <taxon>Metazoa</taxon>
        <taxon>Ecdysozoa</taxon>
        <taxon>Arthropoda</taxon>
        <taxon>Hexapoda</taxon>
        <taxon>Insecta</taxon>
        <taxon>Pterygota</taxon>
        <taxon>Neoptera</taxon>
        <taxon>Endopterygota</taxon>
        <taxon>Diptera</taxon>
        <taxon>Brachycera</taxon>
        <taxon>Muscomorpha</taxon>
        <taxon>Muscoidea</taxon>
        <taxon>Muscidae</taxon>
        <taxon>Stomoxys</taxon>
    </lineage>
</organism>
<feature type="binding site" evidence="10">
    <location>
        <position position="10"/>
    </location>
    <ligand>
        <name>Zn(2+)</name>
        <dbReference type="ChEBI" id="CHEBI:29105"/>
    </ligand>
</feature>
<evidence type="ECO:0000313" key="16">
    <source>
        <dbReference type="Proteomes" id="UP000095300"/>
    </source>
</evidence>
<dbReference type="GO" id="GO:0005654">
    <property type="term" value="C:nucleoplasm"/>
    <property type="evidence" value="ECO:0007669"/>
    <property type="project" value="TreeGrafter"/>
</dbReference>
<dbReference type="InterPro" id="IPR012934">
    <property type="entry name" value="Znf_AD"/>
</dbReference>
<dbReference type="Pfam" id="PF07776">
    <property type="entry name" value="zf-AD"/>
    <property type="match status" value="1"/>
</dbReference>
<evidence type="ECO:0000256" key="12">
    <source>
        <dbReference type="SAM" id="MobiDB-lite"/>
    </source>
</evidence>
<feature type="region of interest" description="Disordered" evidence="12">
    <location>
        <begin position="786"/>
        <end position="824"/>
    </location>
</feature>
<evidence type="ECO:0000259" key="14">
    <source>
        <dbReference type="PROSITE" id="PS51915"/>
    </source>
</evidence>
<feature type="domain" description="C2H2-type" evidence="13">
    <location>
        <begin position="643"/>
        <end position="670"/>
    </location>
</feature>
<dbReference type="SUPFAM" id="SSF57667">
    <property type="entry name" value="beta-beta-alpha zinc fingers"/>
    <property type="match status" value="7"/>
</dbReference>
<evidence type="ECO:0000256" key="4">
    <source>
        <dbReference type="ARBA" id="ARBA00022771"/>
    </source>
</evidence>
<feature type="binding site" evidence="10">
    <location>
        <position position="51"/>
    </location>
    <ligand>
        <name>Zn(2+)</name>
        <dbReference type="ChEBI" id="CHEBI:29105"/>
    </ligand>
</feature>
<feature type="binding site" evidence="10">
    <location>
        <position position="54"/>
    </location>
    <ligand>
        <name>Zn(2+)</name>
        <dbReference type="ChEBI" id="CHEBI:29105"/>
    </ligand>
</feature>
<dbReference type="PROSITE" id="PS00028">
    <property type="entry name" value="ZINC_FINGER_C2H2_1"/>
    <property type="match status" value="10"/>
</dbReference>
<name>A0A1I8NQ08_STOCA</name>
<evidence type="ECO:0000256" key="6">
    <source>
        <dbReference type="ARBA" id="ARBA00023015"/>
    </source>
</evidence>
<dbReference type="VEuPathDB" id="VectorBase:SCAU001024"/>
<protein>
    <recommendedName>
        <fullName evidence="17">Protein krueppel</fullName>
    </recommendedName>
</protein>
<feature type="region of interest" description="Disordered" evidence="12">
    <location>
        <begin position="147"/>
        <end position="237"/>
    </location>
</feature>
<keyword evidence="6" id="KW-0805">Transcription regulation</keyword>
<comment type="subcellular location">
    <subcellularLocation>
        <location evidence="1">Nucleus</location>
    </subcellularLocation>
</comment>
<evidence type="ECO:0000256" key="9">
    <source>
        <dbReference type="PROSITE-ProRule" id="PRU00042"/>
    </source>
</evidence>
<dbReference type="SUPFAM" id="SSF57716">
    <property type="entry name" value="Glucocorticoid receptor-like (DNA-binding domain)"/>
    <property type="match status" value="1"/>
</dbReference>
<evidence type="ECO:0000313" key="15">
    <source>
        <dbReference type="EnsemblMetazoa" id="SCAU001024-PA"/>
    </source>
</evidence>
<dbReference type="Gene3D" id="3.30.160.60">
    <property type="entry name" value="Classic Zinc Finger"/>
    <property type="match status" value="10"/>
</dbReference>
<evidence type="ECO:0000256" key="2">
    <source>
        <dbReference type="ARBA" id="ARBA00022723"/>
    </source>
</evidence>
<feature type="compositionally biased region" description="Basic and acidic residues" evidence="12">
    <location>
        <begin position="213"/>
        <end position="232"/>
    </location>
</feature>
<feature type="domain" description="ZAD" evidence="14">
    <location>
        <begin position="5"/>
        <end position="78"/>
    </location>
</feature>
<feature type="domain" description="C2H2-type" evidence="13">
    <location>
        <begin position="671"/>
        <end position="698"/>
    </location>
</feature>
<evidence type="ECO:0000256" key="7">
    <source>
        <dbReference type="ARBA" id="ARBA00023163"/>
    </source>
</evidence>
<dbReference type="GO" id="GO:0000978">
    <property type="term" value="F:RNA polymerase II cis-regulatory region sequence-specific DNA binding"/>
    <property type="evidence" value="ECO:0007669"/>
    <property type="project" value="TreeGrafter"/>
</dbReference>
<evidence type="ECO:0000256" key="1">
    <source>
        <dbReference type="ARBA" id="ARBA00004123"/>
    </source>
</evidence>
<dbReference type="FunFam" id="3.40.1800.20:FF:000003">
    <property type="entry name" value="D19B"/>
    <property type="match status" value="1"/>
</dbReference>
<evidence type="ECO:0000256" key="10">
    <source>
        <dbReference type="PROSITE-ProRule" id="PRU01263"/>
    </source>
</evidence>
<gene>
    <name evidence="15" type="primary">106090523</name>
</gene>
<dbReference type="Gene3D" id="3.40.1800.20">
    <property type="match status" value="1"/>
</dbReference>
<keyword evidence="8" id="KW-0539">Nucleus</keyword>
<feature type="binding site" evidence="10">
    <location>
        <position position="7"/>
    </location>
    <ligand>
        <name>Zn(2+)</name>
        <dbReference type="ChEBI" id="CHEBI:29105"/>
    </ligand>
</feature>
<keyword evidence="7" id="KW-0804">Transcription</keyword>
<evidence type="ECO:0000256" key="8">
    <source>
        <dbReference type="ARBA" id="ARBA00023242"/>
    </source>
</evidence>
<keyword evidence="11" id="KW-0175">Coiled coil</keyword>
<feature type="domain" description="C2H2-type" evidence="13">
    <location>
        <begin position="614"/>
        <end position="642"/>
    </location>
</feature>
<dbReference type="PANTHER" id="PTHR24399">
    <property type="entry name" value="ZINC FINGER AND BTB DOMAIN-CONTAINING"/>
    <property type="match status" value="1"/>
</dbReference>
<dbReference type="SMART" id="SM00868">
    <property type="entry name" value="zf-AD"/>
    <property type="match status" value="1"/>
</dbReference>
<feature type="compositionally biased region" description="Basic and acidic residues" evidence="12">
    <location>
        <begin position="805"/>
        <end position="824"/>
    </location>
</feature>
<keyword evidence="2 10" id="KW-0479">Metal-binding</keyword>
<feature type="domain" description="C2H2-type" evidence="13">
    <location>
        <begin position="431"/>
        <end position="459"/>
    </location>
</feature>
<dbReference type="KEGG" id="scac:106090523"/>
<dbReference type="GO" id="GO:0001227">
    <property type="term" value="F:DNA-binding transcription repressor activity, RNA polymerase II-specific"/>
    <property type="evidence" value="ECO:0007669"/>
    <property type="project" value="TreeGrafter"/>
</dbReference>
<feature type="domain" description="C2H2-type" evidence="13">
    <location>
        <begin position="250"/>
        <end position="277"/>
    </location>
</feature>
<reference evidence="15" key="1">
    <citation type="submission" date="2020-05" db="UniProtKB">
        <authorList>
            <consortium name="EnsemblMetazoa"/>
        </authorList>
    </citation>
    <scope>IDENTIFICATION</scope>
    <source>
        <strain evidence="15">USDA</strain>
    </source>
</reference>
<accession>A0A1I8NQ08</accession>
<dbReference type="Proteomes" id="UP000095300">
    <property type="component" value="Unassembled WGS sequence"/>
</dbReference>
<feature type="domain" description="C2H2-type" evidence="13">
    <location>
        <begin position="488"/>
        <end position="510"/>
    </location>
</feature>
<proteinExistence type="predicted"/>
<keyword evidence="3" id="KW-0677">Repeat</keyword>
<dbReference type="GO" id="GO:0008270">
    <property type="term" value="F:zinc ion binding"/>
    <property type="evidence" value="ECO:0007669"/>
    <property type="project" value="UniProtKB-UniRule"/>
</dbReference>
<evidence type="ECO:0000256" key="5">
    <source>
        <dbReference type="ARBA" id="ARBA00022833"/>
    </source>
</evidence>
<dbReference type="PROSITE" id="PS51915">
    <property type="entry name" value="ZAD"/>
    <property type="match status" value="1"/>
</dbReference>
<evidence type="ECO:0008006" key="17">
    <source>
        <dbReference type="Google" id="ProtNLM"/>
    </source>
</evidence>
<dbReference type="InterPro" id="IPR036236">
    <property type="entry name" value="Znf_C2H2_sf"/>
</dbReference>
<dbReference type="InterPro" id="IPR013087">
    <property type="entry name" value="Znf_C2H2_type"/>
</dbReference>
<dbReference type="FunFam" id="3.30.160.60:FF:000145">
    <property type="entry name" value="Zinc finger protein 574"/>
    <property type="match status" value="1"/>
</dbReference>
<feature type="compositionally biased region" description="Acidic residues" evidence="12">
    <location>
        <begin position="163"/>
        <end position="173"/>
    </location>
</feature>
<feature type="domain" description="C2H2-type" evidence="13">
    <location>
        <begin position="346"/>
        <end position="373"/>
    </location>
</feature>
<dbReference type="PROSITE" id="PS50157">
    <property type="entry name" value="ZINC_FINGER_C2H2_2"/>
    <property type="match status" value="12"/>
</dbReference>
<feature type="domain" description="C2H2-type" evidence="13">
    <location>
        <begin position="278"/>
        <end position="303"/>
    </location>
</feature>
<feature type="domain" description="C2H2-type" evidence="13">
    <location>
        <begin position="460"/>
        <end position="487"/>
    </location>
</feature>
<evidence type="ECO:0000256" key="11">
    <source>
        <dbReference type="SAM" id="Coils"/>
    </source>
</evidence>
<keyword evidence="16" id="KW-1185">Reference proteome</keyword>
<dbReference type="STRING" id="35570.A0A1I8NQ08"/>
<dbReference type="AlphaFoldDB" id="A0A1I8NQ08"/>
<keyword evidence="4 9" id="KW-0863">Zinc-finger</keyword>
<dbReference type="Pfam" id="PF00096">
    <property type="entry name" value="zf-C2H2"/>
    <property type="match status" value="2"/>
</dbReference>
<evidence type="ECO:0000256" key="3">
    <source>
        <dbReference type="ARBA" id="ARBA00022737"/>
    </source>
</evidence>
<evidence type="ECO:0000259" key="13">
    <source>
        <dbReference type="PROSITE" id="PS50157"/>
    </source>
</evidence>
<feature type="compositionally biased region" description="Acidic residues" evidence="12">
    <location>
        <begin position="188"/>
        <end position="202"/>
    </location>
</feature>
<dbReference type="OrthoDB" id="8016097at2759"/>
<sequence length="824" mass="94929">MDIHSICRICLEYLENGTAYDLFLIPGLAKKLCMCTSLAVEQQDGFPKNICGVCYTRLNDMAEFQKLCADSVQRFQELLASHTVNCPPPPPTAFDLMEAPSTEPIEGVQVGLPDDDDDNLDFDPLLTNHKMEMIENEEDVLQMLESVDKEEPEEIETKVEQIESNDIESEESSDDGKESDVDFQLPDGNDDDDDEEESESDDDKPLMSRLRNIKKEYKEENADENHMKDPKIKPKRKRIPAAERHLHRIIDCHICHQKFKKTKNYQEHMKFHNDKLPFQCEVENCKRGFTTAYGLRLHVEHCHDETVDKMPCTQEGCDMTFTRRRILNWHLKRVHKIAKEDVPKSYPCNECEKVFKCPMALKKHMFKHTGQELPFPCNICGKRFVINSALKDHLMRHAGIKNYVCPYCGVGKTTRQEWNTHIATHNTEKKFKCHLCPHASHNKQNLRMHVRVVHEKIKDYACQYCGKTFGKSNACKMHEMTHTGEKRCECKVCGKRFLYPKGLTKHLKTHEKRVLRAIEVYRKRQVELGEGVVEQSEPIPELPNPENTHESHQKVADEILKVCADSVNAIPKDPRRVERVDIADLAGTAVNPIPSVALPSWSPQINFMMKEGKYTCPDCGQGFNGSGNLRRHHKIVHQGVKDFACRFCHKRFAKAQTLKHHEMTHTGEKPHGCPHCDMRFIQVVAMKRHMKVHQERATFVPSTVYQAKEELAIQERNKYQAKRMAEEEREAIAEEARKQLEELRRQEEDLQRRQREALANVPMAIPKERLPPGSDISIATNLLPTDFPGSGNNNDETSAVVADADNLKQENEDDIKYPDPMENF</sequence>